<evidence type="ECO:0000313" key="4">
    <source>
        <dbReference type="Proteomes" id="UP001151760"/>
    </source>
</evidence>
<feature type="coiled-coil region" evidence="1">
    <location>
        <begin position="322"/>
        <end position="370"/>
    </location>
</feature>
<evidence type="ECO:0000256" key="1">
    <source>
        <dbReference type="SAM" id="Coils"/>
    </source>
</evidence>
<evidence type="ECO:0000313" key="3">
    <source>
        <dbReference type="EMBL" id="GJT77601.1"/>
    </source>
</evidence>
<organism evidence="3 4">
    <name type="scientific">Tanacetum coccineum</name>
    <dbReference type="NCBI Taxonomy" id="301880"/>
    <lineage>
        <taxon>Eukaryota</taxon>
        <taxon>Viridiplantae</taxon>
        <taxon>Streptophyta</taxon>
        <taxon>Embryophyta</taxon>
        <taxon>Tracheophyta</taxon>
        <taxon>Spermatophyta</taxon>
        <taxon>Magnoliopsida</taxon>
        <taxon>eudicotyledons</taxon>
        <taxon>Gunneridae</taxon>
        <taxon>Pentapetalae</taxon>
        <taxon>asterids</taxon>
        <taxon>campanulids</taxon>
        <taxon>Asterales</taxon>
        <taxon>Asteraceae</taxon>
        <taxon>Asteroideae</taxon>
        <taxon>Anthemideae</taxon>
        <taxon>Anthemidinae</taxon>
        <taxon>Tanacetum</taxon>
    </lineage>
</organism>
<reference evidence="3" key="2">
    <citation type="submission" date="2022-01" db="EMBL/GenBank/DDBJ databases">
        <authorList>
            <person name="Yamashiro T."/>
            <person name="Shiraishi A."/>
            <person name="Satake H."/>
            <person name="Nakayama K."/>
        </authorList>
    </citation>
    <scope>NUCLEOTIDE SEQUENCE</scope>
</reference>
<dbReference type="InterPro" id="IPR035246">
    <property type="entry name" value="Spermidine_synt_N"/>
</dbReference>
<gene>
    <name evidence="3" type="ORF">Tco_1044326</name>
</gene>
<accession>A0ABQ5GPL8</accession>
<dbReference type="InterPro" id="IPR037163">
    <property type="entry name" value="Spermidine_synt_N_sf"/>
</dbReference>
<dbReference type="Proteomes" id="UP001151760">
    <property type="component" value="Unassembled WGS sequence"/>
</dbReference>
<comment type="caution">
    <text evidence="3">The sequence shown here is derived from an EMBL/GenBank/DDBJ whole genome shotgun (WGS) entry which is preliminary data.</text>
</comment>
<dbReference type="EMBL" id="BQNB010018726">
    <property type="protein sequence ID" value="GJT77601.1"/>
    <property type="molecule type" value="Genomic_DNA"/>
</dbReference>
<protein>
    <submittedName>
        <fullName evidence="3">Ribonuclease H-like domain-containing protein</fullName>
    </submittedName>
</protein>
<dbReference type="Pfam" id="PF17284">
    <property type="entry name" value="Spermine_synt_N"/>
    <property type="match status" value="1"/>
</dbReference>
<reference evidence="3" key="1">
    <citation type="journal article" date="2022" name="Int. J. Mol. Sci.">
        <title>Draft Genome of Tanacetum Coccineum: Genomic Comparison of Closely Related Tanacetum-Family Plants.</title>
        <authorList>
            <person name="Yamashiro T."/>
            <person name="Shiraishi A."/>
            <person name="Nakayama K."/>
            <person name="Satake H."/>
        </authorList>
    </citation>
    <scope>NUCLEOTIDE SEQUENCE</scope>
</reference>
<sequence>MRQFACKSSDFVMVDTWEVEKVLFEGKFDYHNVMVFQSVIYGKLLVLRGVIQLTERDKYSSRNERKSIHKKRQLLQLSLLHCHRGQGYEETKYLMKRQKQTINGLIEEALLEYEAKGLKVFSLSLLNQVVDGSSLAVAVVLNNIRKESTQVVFKGNFNKVASYLALALALCQRGIQASFGIQVEIMKPDFSELKSSAPLYGGSNELLFDAFSDALAFDLPVTSNDGVMVAADSRASMGRYIWHNQEMSQSLYSNVPENSPEQEAATEYSIPIRLNSPTSQATQLPEPELTLTPATGHATTFSDGKPASETSELNPEDVTARLEDIEVEIDTLRADTEDKELLISELQDSLAAAENEISLLQIRVDDAENRRAEDHEQIQIILARLGL</sequence>
<evidence type="ECO:0000259" key="2">
    <source>
        <dbReference type="Pfam" id="PF17284"/>
    </source>
</evidence>
<keyword evidence="4" id="KW-1185">Reference proteome</keyword>
<dbReference type="Gene3D" id="2.30.140.10">
    <property type="entry name" value="Spermidine synthase, tetramerisation domain"/>
    <property type="match status" value="1"/>
</dbReference>
<name>A0ABQ5GPL8_9ASTR</name>
<feature type="domain" description="Spermidine synthase tetramerisation" evidence="2">
    <location>
        <begin position="17"/>
        <end position="55"/>
    </location>
</feature>
<proteinExistence type="predicted"/>
<keyword evidence="1" id="KW-0175">Coiled coil</keyword>